<protein>
    <submittedName>
        <fullName evidence="6">GntR family transcriptional regulator</fullName>
    </submittedName>
</protein>
<dbReference type="InterPro" id="IPR036390">
    <property type="entry name" value="WH_DNA-bd_sf"/>
</dbReference>
<dbReference type="Pfam" id="PF00392">
    <property type="entry name" value="GntR"/>
    <property type="match status" value="1"/>
</dbReference>
<comment type="caution">
    <text evidence="6">The sequence shown here is derived from an EMBL/GenBank/DDBJ whole genome shotgun (WGS) entry which is preliminary data.</text>
</comment>
<evidence type="ECO:0000256" key="2">
    <source>
        <dbReference type="ARBA" id="ARBA00023125"/>
    </source>
</evidence>
<evidence type="ECO:0000313" key="7">
    <source>
        <dbReference type="Proteomes" id="UP000578449"/>
    </source>
</evidence>
<dbReference type="PROSITE" id="PS50949">
    <property type="entry name" value="HTH_GNTR"/>
    <property type="match status" value="1"/>
</dbReference>
<evidence type="ECO:0000256" key="4">
    <source>
        <dbReference type="SAM" id="MobiDB-lite"/>
    </source>
</evidence>
<evidence type="ECO:0000256" key="3">
    <source>
        <dbReference type="ARBA" id="ARBA00023163"/>
    </source>
</evidence>
<dbReference type="PRINTS" id="PR00035">
    <property type="entry name" value="HTHGNTR"/>
</dbReference>
<dbReference type="InterPro" id="IPR000524">
    <property type="entry name" value="Tscrpt_reg_HTH_GntR"/>
</dbReference>
<evidence type="ECO:0000313" key="6">
    <source>
        <dbReference type="EMBL" id="MBB5130561.1"/>
    </source>
</evidence>
<dbReference type="InterPro" id="IPR050679">
    <property type="entry name" value="Bact_HTH_transcr_reg"/>
</dbReference>
<keyword evidence="1" id="KW-0805">Transcription regulation</keyword>
<proteinExistence type="predicted"/>
<dbReference type="CDD" id="cd07377">
    <property type="entry name" value="WHTH_GntR"/>
    <property type="match status" value="1"/>
</dbReference>
<dbReference type="PANTHER" id="PTHR44846">
    <property type="entry name" value="MANNOSYL-D-GLYCERATE TRANSPORT/METABOLISM SYSTEM REPRESSOR MNGR-RELATED"/>
    <property type="match status" value="1"/>
</dbReference>
<evidence type="ECO:0000256" key="1">
    <source>
        <dbReference type="ARBA" id="ARBA00023015"/>
    </source>
</evidence>
<dbReference type="GO" id="GO:0045892">
    <property type="term" value="P:negative regulation of DNA-templated transcription"/>
    <property type="evidence" value="ECO:0007669"/>
    <property type="project" value="TreeGrafter"/>
</dbReference>
<feature type="region of interest" description="Disordered" evidence="4">
    <location>
        <begin position="117"/>
        <end position="139"/>
    </location>
</feature>
<keyword evidence="7" id="KW-1185">Reference proteome</keyword>
<keyword evidence="2" id="KW-0238">DNA-binding</keyword>
<gene>
    <name evidence="6" type="ORF">HNP84_000249</name>
</gene>
<dbReference type="SMART" id="SM00345">
    <property type="entry name" value="HTH_GNTR"/>
    <property type="match status" value="1"/>
</dbReference>
<reference evidence="6 7" key="1">
    <citation type="submission" date="2020-08" db="EMBL/GenBank/DDBJ databases">
        <title>Genomic Encyclopedia of Type Strains, Phase IV (KMG-IV): sequencing the most valuable type-strain genomes for metagenomic binning, comparative biology and taxonomic classification.</title>
        <authorList>
            <person name="Goeker M."/>
        </authorList>
    </citation>
    <scope>NUCLEOTIDE SEQUENCE [LARGE SCALE GENOMIC DNA]</scope>
    <source>
        <strain evidence="6 7">DSM 45615</strain>
    </source>
</reference>
<name>A0A840NY24_9ACTN</name>
<dbReference type="SUPFAM" id="SSF46785">
    <property type="entry name" value="Winged helix' DNA-binding domain"/>
    <property type="match status" value="1"/>
</dbReference>
<organism evidence="6 7">
    <name type="scientific">Thermocatellispora tengchongensis</name>
    <dbReference type="NCBI Taxonomy" id="1073253"/>
    <lineage>
        <taxon>Bacteria</taxon>
        <taxon>Bacillati</taxon>
        <taxon>Actinomycetota</taxon>
        <taxon>Actinomycetes</taxon>
        <taxon>Streptosporangiales</taxon>
        <taxon>Streptosporangiaceae</taxon>
        <taxon>Thermocatellispora</taxon>
    </lineage>
</organism>
<evidence type="ECO:0000259" key="5">
    <source>
        <dbReference type="PROSITE" id="PS50949"/>
    </source>
</evidence>
<sequence>MEINRRSYVPLHIQLADILRRRIRAGDLAAGSTLPTEHQLATTYGISRDSVRKALAVLRSEGVVMTTRGEGTRVRAVPERRRIALGPGDEVVIRMPTPEERAEIGIDEGVPLAVISRPGEPDEIVPADEVKFTGGGAPQ</sequence>
<dbReference type="InterPro" id="IPR036388">
    <property type="entry name" value="WH-like_DNA-bd_sf"/>
</dbReference>
<dbReference type="RefSeq" id="WP_221335721.1">
    <property type="nucleotide sequence ID" value="NZ_BAABIX010000006.1"/>
</dbReference>
<dbReference type="GO" id="GO:0003700">
    <property type="term" value="F:DNA-binding transcription factor activity"/>
    <property type="evidence" value="ECO:0007669"/>
    <property type="project" value="InterPro"/>
</dbReference>
<accession>A0A840NY24</accession>
<feature type="domain" description="HTH gntR-type" evidence="5">
    <location>
        <begin position="9"/>
        <end position="77"/>
    </location>
</feature>
<dbReference type="PANTHER" id="PTHR44846:SF1">
    <property type="entry name" value="MANNOSYL-D-GLYCERATE TRANSPORT_METABOLISM SYSTEM REPRESSOR MNGR-RELATED"/>
    <property type="match status" value="1"/>
</dbReference>
<dbReference type="Gene3D" id="1.10.10.10">
    <property type="entry name" value="Winged helix-like DNA-binding domain superfamily/Winged helix DNA-binding domain"/>
    <property type="match status" value="1"/>
</dbReference>
<keyword evidence="3" id="KW-0804">Transcription</keyword>
<dbReference type="AlphaFoldDB" id="A0A840NY24"/>
<dbReference type="EMBL" id="JACHGN010000001">
    <property type="protein sequence ID" value="MBB5130561.1"/>
    <property type="molecule type" value="Genomic_DNA"/>
</dbReference>
<dbReference type="Proteomes" id="UP000578449">
    <property type="component" value="Unassembled WGS sequence"/>
</dbReference>
<dbReference type="GO" id="GO:0003677">
    <property type="term" value="F:DNA binding"/>
    <property type="evidence" value="ECO:0007669"/>
    <property type="project" value="UniProtKB-KW"/>
</dbReference>